<comment type="caution">
    <text evidence="1">The sequence shown here is derived from an EMBL/GenBank/DDBJ whole genome shotgun (WGS) entry which is preliminary data.</text>
</comment>
<dbReference type="EMBL" id="JAPDGR010004843">
    <property type="protein sequence ID" value="KAJ2967037.1"/>
    <property type="molecule type" value="Genomic_DNA"/>
</dbReference>
<accession>A0ACC1MK40</accession>
<evidence type="ECO:0000313" key="2">
    <source>
        <dbReference type="Proteomes" id="UP001143856"/>
    </source>
</evidence>
<dbReference type="Proteomes" id="UP001143856">
    <property type="component" value="Unassembled WGS sequence"/>
</dbReference>
<reference evidence="1" key="1">
    <citation type="submission" date="2022-10" db="EMBL/GenBank/DDBJ databases">
        <title>Genome Sequence of Xylaria curta.</title>
        <authorList>
            <person name="Buettner E."/>
        </authorList>
    </citation>
    <scope>NUCLEOTIDE SEQUENCE</scope>
    <source>
        <strain evidence="1">Babe10</strain>
    </source>
</reference>
<proteinExistence type="predicted"/>
<protein>
    <submittedName>
        <fullName evidence="1">Uncharacterized protein</fullName>
    </submittedName>
</protein>
<sequence>MASPVARRAPYKDFLQPALQRRFAGTAAILLGLAYFESLTLSRWNSLIWPWLPLGLPGLRALAIFLCVLPIIILRIAHAHMGVRTSNSLFETLTNTVLLFSTLETVLTYVISALIFSQVYLKSTPEEAGIRWISYATGRARLNEHAVFYTVNLLVLGLVQGVVHVTLDQDRLVLGTVHARPEDGGHNEGDEALLRPPEHWGTKIGQWAPILIVRCGMLAITVAMTSYIALYHFLRISAWRSSMWFFRFFYSDLPRYNLPPGGAPWSFWMLGRTIWASFLLGLLWYFADIAFRVQLAREPLKREQPLTAESKDPNGSLLNGLQSGKPRVFVSGRLGIS</sequence>
<organism evidence="1 2">
    <name type="scientific">Xylaria curta</name>
    <dbReference type="NCBI Taxonomy" id="42375"/>
    <lineage>
        <taxon>Eukaryota</taxon>
        <taxon>Fungi</taxon>
        <taxon>Dikarya</taxon>
        <taxon>Ascomycota</taxon>
        <taxon>Pezizomycotina</taxon>
        <taxon>Sordariomycetes</taxon>
        <taxon>Xylariomycetidae</taxon>
        <taxon>Xylariales</taxon>
        <taxon>Xylariaceae</taxon>
        <taxon>Xylaria</taxon>
    </lineage>
</organism>
<evidence type="ECO:0000313" key="1">
    <source>
        <dbReference type="EMBL" id="KAJ2967037.1"/>
    </source>
</evidence>
<name>A0ACC1MK40_9PEZI</name>
<keyword evidence="2" id="KW-1185">Reference proteome</keyword>
<gene>
    <name evidence="1" type="ORF">NUW58_g10530</name>
</gene>